<feature type="domain" description="Transcriptional repressor PaaX-like central Cas2-like" evidence="3">
    <location>
        <begin position="110"/>
        <end position="163"/>
    </location>
</feature>
<evidence type="ECO:0000259" key="2">
    <source>
        <dbReference type="Pfam" id="PF08223"/>
    </source>
</evidence>
<dbReference type="AlphaFoldDB" id="A0A4R7ZN58"/>
<accession>A0A4R7ZN58</accession>
<dbReference type="Gene3D" id="1.20.58.1460">
    <property type="match status" value="1"/>
</dbReference>
<reference evidence="4 5" key="1">
    <citation type="submission" date="2019-03" db="EMBL/GenBank/DDBJ databases">
        <title>Genomic Encyclopedia of Type Strains, Phase III (KMG-III): the genomes of soil and plant-associated and newly described type strains.</title>
        <authorList>
            <person name="Whitman W."/>
        </authorList>
    </citation>
    <scope>NUCLEOTIDE SEQUENCE [LARGE SCALE GENOMIC DNA]</scope>
    <source>
        <strain evidence="4 5">VKM Ac-2570</strain>
    </source>
</reference>
<evidence type="ECO:0000313" key="4">
    <source>
        <dbReference type="EMBL" id="TDW19297.1"/>
    </source>
</evidence>
<evidence type="ECO:0000259" key="3">
    <source>
        <dbReference type="Pfam" id="PF20803"/>
    </source>
</evidence>
<feature type="domain" description="Transcriptional repressor PaaX-like N-terminal" evidence="1">
    <location>
        <begin position="12"/>
        <end position="79"/>
    </location>
</feature>
<dbReference type="InterPro" id="IPR011965">
    <property type="entry name" value="PaaX_trns_reg"/>
</dbReference>
<dbReference type="Pfam" id="PF20803">
    <property type="entry name" value="PaaX_M"/>
    <property type="match status" value="1"/>
</dbReference>
<comment type="caution">
    <text evidence="4">The sequence shown here is derived from an EMBL/GenBank/DDBJ whole genome shotgun (WGS) entry which is preliminary data.</text>
</comment>
<protein>
    <submittedName>
        <fullName evidence="4">PaaX family transcriptional regulator</fullName>
    </submittedName>
</protein>
<dbReference type="Pfam" id="PF07848">
    <property type="entry name" value="PaaX"/>
    <property type="match status" value="1"/>
</dbReference>
<dbReference type="Pfam" id="PF08223">
    <property type="entry name" value="PaaX_C"/>
    <property type="match status" value="1"/>
</dbReference>
<organism evidence="4 5">
    <name type="scientific">Kribbella kalugense</name>
    <dbReference type="NCBI Taxonomy" id="2512221"/>
    <lineage>
        <taxon>Bacteria</taxon>
        <taxon>Bacillati</taxon>
        <taxon>Actinomycetota</taxon>
        <taxon>Actinomycetes</taxon>
        <taxon>Propionibacteriales</taxon>
        <taxon>Kribbellaceae</taxon>
        <taxon>Kribbella</taxon>
    </lineage>
</organism>
<gene>
    <name evidence="4" type="ORF">EV650_5903</name>
</gene>
<dbReference type="PIRSF" id="PIRSF020623">
    <property type="entry name" value="PaaX"/>
    <property type="match status" value="1"/>
</dbReference>
<dbReference type="Gene3D" id="1.10.10.10">
    <property type="entry name" value="Winged helix-like DNA-binding domain superfamily/Winged helix DNA-binding domain"/>
    <property type="match status" value="1"/>
</dbReference>
<dbReference type="InterPro" id="IPR012906">
    <property type="entry name" value="PaaX-like_N"/>
</dbReference>
<dbReference type="Proteomes" id="UP000295447">
    <property type="component" value="Unassembled WGS sequence"/>
</dbReference>
<dbReference type="EMBL" id="SODF01000002">
    <property type="protein sequence ID" value="TDW19297.1"/>
    <property type="molecule type" value="Genomic_DNA"/>
</dbReference>
<evidence type="ECO:0000313" key="5">
    <source>
        <dbReference type="Proteomes" id="UP000295447"/>
    </source>
</evidence>
<sequence>MHHTADSTLVHARSALFDLYGDHLRARGARAPVAALVRLLAPLGVHPPAVRTAVSRMVRQGWLEPVRLDGQPGYALTARARRRLDDAAARIYRTAPDGTPVVTGSEGPGDWDRHWHLGILREVPNARRREQLASQLAFLGWAPLSDGAWVGLRNDAEVDQILGVEGIAADRFLAPVDQGAVEFARRVWKLDELGASYDAWLIEAKALVDHAGHESADGAGDEQAFAVRSELVHEWRKFLFRDPGLPDELLPDDWAGTRAAEFFDFHADRLGPAAGRFVDNCLTLH</sequence>
<keyword evidence="5" id="KW-1185">Reference proteome</keyword>
<dbReference type="InterPro" id="IPR048846">
    <property type="entry name" value="PaaX-like_central"/>
</dbReference>
<name>A0A4R7ZN58_9ACTN</name>
<dbReference type="InterPro" id="IPR036388">
    <property type="entry name" value="WH-like_DNA-bd_sf"/>
</dbReference>
<dbReference type="PANTHER" id="PTHR30319">
    <property type="entry name" value="PHENYLACETIC ACID REGULATOR-RELATED TRANSCRIPTIONAL REPRESSOR"/>
    <property type="match status" value="1"/>
</dbReference>
<feature type="domain" description="Transcriptional repressor PaaX-like C-terminal" evidence="2">
    <location>
        <begin position="188"/>
        <end position="279"/>
    </location>
</feature>
<dbReference type="PANTHER" id="PTHR30319:SF1">
    <property type="entry name" value="TRANSCRIPTIONAL REPRESSOR PAAX"/>
    <property type="match status" value="1"/>
</dbReference>
<dbReference type="InterPro" id="IPR013225">
    <property type="entry name" value="PaaX_C"/>
</dbReference>
<evidence type="ECO:0000259" key="1">
    <source>
        <dbReference type="Pfam" id="PF07848"/>
    </source>
</evidence>
<proteinExistence type="predicted"/>
<dbReference type="GO" id="GO:0006351">
    <property type="term" value="P:DNA-templated transcription"/>
    <property type="evidence" value="ECO:0007669"/>
    <property type="project" value="InterPro"/>
</dbReference>